<dbReference type="InterPro" id="IPR036638">
    <property type="entry name" value="HLH_DNA-bd_sf"/>
</dbReference>
<reference evidence="9" key="2">
    <citation type="submission" date="2025-08" db="UniProtKB">
        <authorList>
            <consortium name="Ensembl"/>
        </authorList>
    </citation>
    <scope>IDENTIFICATION</scope>
</reference>
<evidence type="ECO:0000256" key="1">
    <source>
        <dbReference type="ARBA" id="ARBA00004123"/>
    </source>
</evidence>
<keyword evidence="4" id="KW-0238">DNA-binding</keyword>
<evidence type="ECO:0000313" key="10">
    <source>
        <dbReference type="Proteomes" id="UP001501920"/>
    </source>
</evidence>
<dbReference type="InterPro" id="IPR050370">
    <property type="entry name" value="HES_HEY"/>
</dbReference>
<feature type="domain" description="BHLH" evidence="8">
    <location>
        <begin position="17"/>
        <end position="74"/>
    </location>
</feature>
<dbReference type="GO" id="GO:0003677">
    <property type="term" value="F:DNA binding"/>
    <property type="evidence" value="ECO:0007669"/>
    <property type="project" value="UniProtKB-KW"/>
</dbReference>
<dbReference type="Gene3D" id="4.10.280.10">
    <property type="entry name" value="Helix-loop-helix DNA-binding domain"/>
    <property type="match status" value="1"/>
</dbReference>
<keyword evidence="5" id="KW-0804">Transcription</keyword>
<dbReference type="SMART" id="SM00353">
    <property type="entry name" value="HLH"/>
    <property type="match status" value="1"/>
</dbReference>
<name>A0A3B4EBU2_PYGNA</name>
<keyword evidence="2" id="KW-0678">Repressor</keyword>
<dbReference type="Pfam" id="PF00010">
    <property type="entry name" value="HLH"/>
    <property type="match status" value="1"/>
</dbReference>
<dbReference type="PANTHER" id="PTHR10985">
    <property type="entry name" value="BASIC HELIX-LOOP-HELIX TRANSCRIPTION FACTOR, HES-RELATED"/>
    <property type="match status" value="1"/>
</dbReference>
<evidence type="ECO:0000256" key="3">
    <source>
        <dbReference type="ARBA" id="ARBA00023015"/>
    </source>
</evidence>
<dbReference type="GO" id="GO:0046983">
    <property type="term" value="F:protein dimerization activity"/>
    <property type="evidence" value="ECO:0007669"/>
    <property type="project" value="InterPro"/>
</dbReference>
<dbReference type="GO" id="GO:0005634">
    <property type="term" value="C:nucleus"/>
    <property type="evidence" value="ECO:0007669"/>
    <property type="project" value="UniProtKB-SubCell"/>
</dbReference>
<dbReference type="PROSITE" id="PS50888">
    <property type="entry name" value="BHLH"/>
    <property type="match status" value="1"/>
</dbReference>
<protein>
    <recommendedName>
        <fullName evidence="8">BHLH domain-containing protein</fullName>
    </recommendedName>
</protein>
<dbReference type="InterPro" id="IPR011598">
    <property type="entry name" value="bHLH_dom"/>
</dbReference>
<evidence type="ECO:0000256" key="5">
    <source>
        <dbReference type="ARBA" id="ARBA00023163"/>
    </source>
</evidence>
<dbReference type="AlphaFoldDB" id="A0A3B4EBU2"/>
<dbReference type="Proteomes" id="UP001501920">
    <property type="component" value="Chromosome 2"/>
</dbReference>
<proteinExistence type="predicted"/>
<accession>A0A3B4EBU2</accession>
<evidence type="ECO:0000256" key="7">
    <source>
        <dbReference type="SAM" id="MobiDB-lite"/>
    </source>
</evidence>
<reference evidence="9 10" key="1">
    <citation type="submission" date="2020-10" db="EMBL/GenBank/DDBJ databases">
        <title>Pygocentrus nattereri (red-bellied piranha) genome, fPygNat1, primary haplotype.</title>
        <authorList>
            <person name="Myers G."/>
            <person name="Meyer A."/>
            <person name="Karagic N."/>
            <person name="Pippel M."/>
            <person name="Winkler S."/>
            <person name="Tracey A."/>
            <person name="Wood J."/>
            <person name="Formenti G."/>
            <person name="Howe K."/>
            <person name="Fedrigo O."/>
            <person name="Jarvis E.D."/>
        </authorList>
    </citation>
    <scope>NUCLEOTIDE SEQUENCE [LARGE SCALE GENOMIC DNA]</scope>
</reference>
<organism evidence="9 10">
    <name type="scientific">Pygocentrus nattereri</name>
    <name type="common">Red-bellied piranha</name>
    <dbReference type="NCBI Taxonomy" id="42514"/>
    <lineage>
        <taxon>Eukaryota</taxon>
        <taxon>Metazoa</taxon>
        <taxon>Chordata</taxon>
        <taxon>Craniata</taxon>
        <taxon>Vertebrata</taxon>
        <taxon>Euteleostomi</taxon>
        <taxon>Actinopterygii</taxon>
        <taxon>Neopterygii</taxon>
        <taxon>Teleostei</taxon>
        <taxon>Ostariophysi</taxon>
        <taxon>Characiformes</taxon>
        <taxon>Characoidei</taxon>
        <taxon>Pygocentrus</taxon>
    </lineage>
</organism>
<evidence type="ECO:0000256" key="4">
    <source>
        <dbReference type="ARBA" id="ARBA00023125"/>
    </source>
</evidence>
<dbReference type="OMA" id="GFSACMT"/>
<keyword evidence="6" id="KW-0539">Nucleus</keyword>
<evidence type="ECO:0000259" key="8">
    <source>
        <dbReference type="PROSITE" id="PS50888"/>
    </source>
</evidence>
<dbReference type="GeneTree" id="ENSGT00940000163056"/>
<keyword evidence="10" id="KW-1185">Reference proteome</keyword>
<feature type="compositionally biased region" description="Basic residues" evidence="7">
    <location>
        <begin position="86"/>
        <end position="95"/>
    </location>
</feature>
<evidence type="ECO:0000256" key="2">
    <source>
        <dbReference type="ARBA" id="ARBA00022491"/>
    </source>
</evidence>
<dbReference type="SUPFAM" id="SSF47459">
    <property type="entry name" value="HLH, helix-loop-helix DNA-binding domain"/>
    <property type="match status" value="1"/>
</dbReference>
<comment type="subcellular location">
    <subcellularLocation>
        <location evidence="1">Nucleus</location>
    </subcellularLocation>
</comment>
<evidence type="ECO:0000313" key="9">
    <source>
        <dbReference type="Ensembl" id="ENSPNAP00000033305.2"/>
    </source>
</evidence>
<dbReference type="FunFam" id="4.10.280.10:FF:000009">
    <property type="entry name" value="Transcription factor HES-1"/>
    <property type="match status" value="1"/>
</dbReference>
<dbReference type="STRING" id="42514.ENSPNAP00000033305"/>
<feature type="region of interest" description="Disordered" evidence="7">
    <location>
        <begin position="75"/>
        <end position="95"/>
    </location>
</feature>
<reference evidence="9" key="3">
    <citation type="submission" date="2025-09" db="UniProtKB">
        <authorList>
            <consortium name="Ensembl"/>
        </authorList>
    </citation>
    <scope>IDENTIFICATION</scope>
</reference>
<dbReference type="Ensembl" id="ENSPNAT00000024057.2">
    <property type="protein sequence ID" value="ENSPNAP00000033305.2"/>
    <property type="gene ID" value="ENSPNAG00000021840.2"/>
</dbReference>
<sequence length="95" mass="10921">MLIGGRRSDLFISALFLSKSSKPIMEKRRRARINQSLVQLKALILHALHADVSRHSKLEKAEILEMTVKHLRSVQRAQAAGESRTKTHNRKQIRK</sequence>
<evidence type="ECO:0000256" key="6">
    <source>
        <dbReference type="ARBA" id="ARBA00023242"/>
    </source>
</evidence>
<keyword evidence="3" id="KW-0805">Transcription regulation</keyword>